<dbReference type="Proteomes" id="UP000290909">
    <property type="component" value="Chromosome"/>
</dbReference>
<keyword evidence="1" id="KW-0472">Membrane</keyword>
<evidence type="ECO:0000256" key="1">
    <source>
        <dbReference type="SAM" id="Phobius"/>
    </source>
</evidence>
<evidence type="ECO:0000313" key="3">
    <source>
        <dbReference type="Proteomes" id="UP000290909"/>
    </source>
</evidence>
<dbReference type="EMBL" id="LR215050">
    <property type="protein sequence ID" value="VEU83077.1"/>
    <property type="molecule type" value="Genomic_DNA"/>
</dbReference>
<name>A0A449BL66_9MOLU</name>
<proteinExistence type="predicted"/>
<dbReference type="AlphaFoldDB" id="A0A449BL66"/>
<dbReference type="RefSeq" id="WP_156952784.1">
    <property type="nucleotide sequence ID" value="NZ_LR215050.1"/>
</dbReference>
<keyword evidence="1" id="KW-1133">Transmembrane helix</keyword>
<reference evidence="2 3" key="1">
    <citation type="submission" date="2019-01" db="EMBL/GenBank/DDBJ databases">
        <authorList>
            <consortium name="Pathogen Informatics"/>
        </authorList>
    </citation>
    <scope>NUCLEOTIDE SEQUENCE [LARGE SCALE GENOMIC DNA]</scope>
    <source>
        <strain evidence="2 3">NCTC10172</strain>
    </source>
</reference>
<dbReference type="KEGG" id="ahk:NCTC10172_01127"/>
<keyword evidence="1" id="KW-0812">Transmembrane</keyword>
<feature type="transmembrane region" description="Helical" evidence="1">
    <location>
        <begin position="36"/>
        <end position="54"/>
    </location>
</feature>
<dbReference type="STRING" id="1408416.GCA_000702765_00131"/>
<accession>A0A449BL66</accession>
<keyword evidence="3" id="KW-1185">Reference proteome</keyword>
<protein>
    <submittedName>
        <fullName evidence="2">Uncharacterized protein</fullName>
    </submittedName>
</protein>
<evidence type="ECO:0000313" key="2">
    <source>
        <dbReference type="EMBL" id="VEU83077.1"/>
    </source>
</evidence>
<sequence length="55" mass="6563">MKVIKQILNFIFEPVRFVGSRNISNVIVKFFDKHKWLIYVLALVITTAVFIIYYI</sequence>
<gene>
    <name evidence="2" type="ORF">NCTC10172_01127</name>
</gene>
<organism evidence="2 3">
    <name type="scientific">Acholeplasma hippikon</name>
    <dbReference type="NCBI Taxonomy" id="264636"/>
    <lineage>
        <taxon>Bacteria</taxon>
        <taxon>Bacillati</taxon>
        <taxon>Mycoplasmatota</taxon>
        <taxon>Mollicutes</taxon>
        <taxon>Acholeplasmatales</taxon>
        <taxon>Acholeplasmataceae</taxon>
        <taxon>Acholeplasma</taxon>
    </lineage>
</organism>